<comment type="caution">
    <text evidence="2">The sequence shown here is derived from an EMBL/GenBank/DDBJ whole genome shotgun (WGS) entry which is preliminary data.</text>
</comment>
<accession>A0A0G1X7J3</accession>
<keyword evidence="1" id="KW-0732">Signal</keyword>
<sequence>MSNTVLRNTSKALAWLMATSMAVAFAAPQALAFENLGTFRYQWIAQSGTVEGPAHVVRANAGDTVNMSLTIRNRSTNPQALTMYGKSALLSEGPSYPNAHAVGIGTSHPRDNVPAWLDASSFAINGNRFAYYDGAAVNPGQDLTLTWTAKIASSAANGTYDLYTEVVREFDGWAQQVTAGGRAIASGDIFWRFIIGGGSAEPATGGLSVGISSGTPAASTVAYGGNANFTKITLTAAAGATVKVSQLYVTRDGLSADSDIENVKLVKADGVQVGNTAGGFNANHQAQIFITPALEITGSQDFYLRAGFISTGTTSGLTARLGIASNADIVSNATSVNGAPVYGNYMTTVAVTIGSLAMAQDGTISDSTPDVGDTNVITNAFKLTAGSTEPVLIERITVLKSGTTETADTNNIELWDVTHNVSLGTATSWSADGKASWAVNLTLGKGDSIRLRTQLDIVDGVGLTITTDAVDGSDVLVTGKGTSYGFYITPTATGSWNGLGGTQTINSGSLTISKSASTPPTSNITVADNQLLTVFDFDVRGESVRISAVHVDVTVTDFNGSTVVTYADLTNGRLVDMATGNILSGPVDGSADGTDPDEEFDFTNTFVLPVGISKVGFKVRLGTDFEASDTLVAAIDAAAQVTAKGIITNNSIVPGGTYGVTGNTQTVKAGALVLRDLGVPTTGNVVAGVQDFTWATMSLDATASGEDVLISAITVGDNVDATTGDMGDLYNAELWADLDNNGSYETKISSTEQPDGAAGTDDTQAFTLTQTIRVPKGGSVKIIFVADLSASATTGGQHAIGLFDDVVTGADVTATGADTGTAIAETDVTGAGTITVQANGSIAVAVGADTPEIGVVIANSNMNRMLQMRWSATDDAYTVNKVAFDLSAGYDSVKNLIVKYKNVDGVEESVTLAIGSQNDHVFQLNAGGRKGFWIPKNSYAFMDVYADTYPIGGGYPADFRDILDVSLSVDTSNDDEFEAIGLSTLDDDNLTVTGISANDQYLYKSKPTVTYVPVGTSTIANGSDNAIFSFSVTADAAGEIALKEITFGYDIIDNVGTNNTPYAGTFTFWRGSTDITGTVSVLNSGGTSIETGGSTLAEGSGTFHVVWDQAGTDSEESIGLGATKTYTVKATLAGFSTPADDDYIRVRVDGEAAAPTATYVYMTDIDDSAGLDVGLNVSTGEDATEEAAAFVWSDVSAINHLYTLADDTNGGTDVPASSADWTSGYLIKNLPTAYSQLTA</sequence>
<name>A0A0G1X7J3_UNCK3</name>
<gene>
    <name evidence="2" type="ORF">VF00_C0001G0058</name>
</gene>
<feature type="chain" id="PRO_5002540670" evidence="1">
    <location>
        <begin position="27"/>
        <end position="1239"/>
    </location>
</feature>
<dbReference type="AlphaFoldDB" id="A0A0G1X7J3"/>
<dbReference type="EMBL" id="LCRB01000001">
    <property type="protein sequence ID" value="KKW27123.1"/>
    <property type="molecule type" value="Genomic_DNA"/>
</dbReference>
<feature type="signal peptide" evidence="1">
    <location>
        <begin position="1"/>
        <end position="26"/>
    </location>
</feature>
<proteinExistence type="predicted"/>
<reference evidence="2 3" key="1">
    <citation type="journal article" date="2015" name="Nature">
        <title>rRNA introns, odd ribosomes, and small enigmatic genomes across a large radiation of phyla.</title>
        <authorList>
            <person name="Brown C.T."/>
            <person name="Hug L.A."/>
            <person name="Thomas B.C."/>
            <person name="Sharon I."/>
            <person name="Castelle C.J."/>
            <person name="Singh A."/>
            <person name="Wilkins M.J."/>
            <person name="Williams K.H."/>
            <person name="Banfield J.F."/>
        </authorList>
    </citation>
    <scope>NUCLEOTIDE SEQUENCE [LARGE SCALE GENOMIC DNA]</scope>
</reference>
<organism evidence="2 3">
    <name type="scientific">candidate division Kazan bacterium GW2011_GWB1_52_7</name>
    <dbReference type="NCBI Taxonomy" id="1620414"/>
    <lineage>
        <taxon>Bacteria</taxon>
        <taxon>Bacteria division Kazan-3B-28</taxon>
    </lineage>
</organism>
<dbReference type="Proteomes" id="UP000034913">
    <property type="component" value="Unassembled WGS sequence"/>
</dbReference>
<evidence type="ECO:0000313" key="2">
    <source>
        <dbReference type="EMBL" id="KKW27123.1"/>
    </source>
</evidence>
<evidence type="ECO:0000313" key="3">
    <source>
        <dbReference type="Proteomes" id="UP000034913"/>
    </source>
</evidence>
<evidence type="ECO:0000256" key="1">
    <source>
        <dbReference type="SAM" id="SignalP"/>
    </source>
</evidence>
<protein>
    <submittedName>
        <fullName evidence="2">Uncharacterized protein</fullName>
    </submittedName>
</protein>